<comment type="caution">
    <text evidence="2">The sequence shown here is derived from an EMBL/GenBank/DDBJ whole genome shotgun (WGS) entry which is preliminary data.</text>
</comment>
<accession>A0A2W4JRA4</accession>
<reference evidence="2" key="2">
    <citation type="submission" date="2018-05" db="EMBL/GenBank/DDBJ databases">
        <authorList>
            <person name="Lanie J.A."/>
            <person name="Ng W.-L."/>
            <person name="Kazmierczak K.M."/>
            <person name="Andrzejewski T.M."/>
            <person name="Davidsen T.M."/>
            <person name="Wayne K.J."/>
            <person name="Tettelin H."/>
            <person name="Glass J.I."/>
            <person name="Rusch D."/>
            <person name="Podicherti R."/>
            <person name="Tsui H.-C.T."/>
            <person name="Winkler M.E."/>
        </authorList>
    </citation>
    <scope>NUCLEOTIDE SEQUENCE</scope>
    <source>
        <strain evidence="2">ZC4RG45</strain>
    </source>
</reference>
<evidence type="ECO:0000313" key="2">
    <source>
        <dbReference type="EMBL" id="PZN01583.1"/>
    </source>
</evidence>
<name>A0A2W4JRA4_9PSEU</name>
<dbReference type="EMBL" id="QGUI01000004">
    <property type="protein sequence ID" value="PZN01583.1"/>
    <property type="molecule type" value="Genomic_DNA"/>
</dbReference>
<reference evidence="1 3" key="3">
    <citation type="journal article" date="2021" name="BMC Genomics">
        <title>Genome-resolved metagenome and metatranscriptome analyses of thermophilic composting reveal key bacterial players and their metabolic interactions.</title>
        <authorList>
            <person name="Braga L.P.P."/>
            <person name="Pereira R.V."/>
            <person name="Martins L.F."/>
            <person name="Moura L.M.S."/>
            <person name="Sanchez F.B."/>
            <person name="Patane J.S.L."/>
            <person name="da Silva A.M."/>
            <person name="Setubal J.C."/>
        </authorList>
    </citation>
    <scope>NUCLEOTIDE SEQUENCE [LARGE SCALE GENOMIC DNA]</scope>
    <source>
        <strain evidence="1">ZC4RG45</strain>
    </source>
</reference>
<dbReference type="EMBL" id="QGUI02000073">
    <property type="protein sequence ID" value="MFO7192114.1"/>
    <property type="molecule type" value="Genomic_DNA"/>
</dbReference>
<proteinExistence type="predicted"/>
<reference evidence="1" key="1">
    <citation type="submission" date="2018-05" db="EMBL/GenBank/DDBJ databases">
        <authorList>
            <person name="Moura L."/>
            <person name="Setubal J.C."/>
        </authorList>
    </citation>
    <scope>NUCLEOTIDE SEQUENCE</scope>
    <source>
        <strain evidence="1">ZC4RG45</strain>
    </source>
</reference>
<protein>
    <submittedName>
        <fullName evidence="2">Uncharacterized protein</fullName>
    </submittedName>
</protein>
<dbReference type="AlphaFoldDB" id="A0A2W4JRA4"/>
<reference evidence="1" key="4">
    <citation type="submission" date="2023-08" db="EMBL/GenBank/DDBJ databases">
        <authorList>
            <person name="Guima S.E.S."/>
            <person name="Martins L.F."/>
            <person name="Silva A.M."/>
            <person name="Setubal J.C."/>
        </authorList>
    </citation>
    <scope>NUCLEOTIDE SEQUENCE</scope>
    <source>
        <strain evidence="1">ZC4RG45</strain>
    </source>
</reference>
<organism evidence="2">
    <name type="scientific">Thermocrispum agreste</name>
    <dbReference type="NCBI Taxonomy" id="37925"/>
    <lineage>
        <taxon>Bacteria</taxon>
        <taxon>Bacillati</taxon>
        <taxon>Actinomycetota</taxon>
        <taxon>Actinomycetes</taxon>
        <taxon>Pseudonocardiales</taxon>
        <taxon>Pseudonocardiaceae</taxon>
        <taxon>Thermocrispum</taxon>
    </lineage>
</organism>
<evidence type="ECO:0000313" key="3">
    <source>
        <dbReference type="Proteomes" id="UP000249324"/>
    </source>
</evidence>
<sequence>MILRLCNVLEDAHHLGELPPLPLLAELGKYLQALAGLVHALGAQGRVVSSRHEAAHPGCA</sequence>
<gene>
    <name evidence="2" type="ORF">DIU77_00185</name>
    <name evidence="1" type="ORF">DIU77_007720</name>
</gene>
<dbReference type="Proteomes" id="UP000249324">
    <property type="component" value="Unassembled WGS sequence"/>
</dbReference>
<evidence type="ECO:0000313" key="1">
    <source>
        <dbReference type="EMBL" id="MFO7192114.1"/>
    </source>
</evidence>